<dbReference type="Pfam" id="PF13091">
    <property type="entry name" value="PLDc_2"/>
    <property type="match status" value="2"/>
</dbReference>
<evidence type="ECO:0000313" key="2">
    <source>
        <dbReference type="EMBL" id="ALA58423.1"/>
    </source>
</evidence>
<dbReference type="InterPro" id="IPR001736">
    <property type="entry name" value="PLipase_D/transphosphatidylase"/>
</dbReference>
<name>A0A0K2GBV4_NITMO</name>
<organism evidence="2 3">
    <name type="scientific">Nitrospira moscoviensis</name>
    <dbReference type="NCBI Taxonomy" id="42253"/>
    <lineage>
        <taxon>Bacteria</taxon>
        <taxon>Pseudomonadati</taxon>
        <taxon>Nitrospirota</taxon>
        <taxon>Nitrospiria</taxon>
        <taxon>Nitrospirales</taxon>
        <taxon>Nitrospiraceae</taxon>
        <taxon>Nitrospira</taxon>
    </lineage>
</organism>
<dbReference type="GO" id="GO:0032049">
    <property type="term" value="P:cardiolipin biosynthetic process"/>
    <property type="evidence" value="ECO:0007669"/>
    <property type="project" value="UniProtKB-ARBA"/>
</dbReference>
<dbReference type="Proteomes" id="UP000069205">
    <property type="component" value="Chromosome"/>
</dbReference>
<evidence type="ECO:0000313" key="3">
    <source>
        <dbReference type="Proteomes" id="UP000069205"/>
    </source>
</evidence>
<keyword evidence="3" id="KW-1185">Reference proteome</keyword>
<dbReference type="SMART" id="SM00155">
    <property type="entry name" value="PLDc"/>
    <property type="match status" value="2"/>
</dbReference>
<evidence type="ECO:0000259" key="1">
    <source>
        <dbReference type="PROSITE" id="PS50035"/>
    </source>
</evidence>
<dbReference type="SUPFAM" id="SSF56024">
    <property type="entry name" value="Phospholipase D/nuclease"/>
    <property type="match status" value="2"/>
</dbReference>
<gene>
    <name evidence="2" type="primary">cls</name>
    <name evidence="2" type="ORF">NITMOv2_2006</name>
</gene>
<dbReference type="CDD" id="cd09110">
    <property type="entry name" value="PLDc_CLS_1"/>
    <property type="match status" value="1"/>
</dbReference>
<dbReference type="PATRIC" id="fig|42253.5.peg.1977"/>
<dbReference type="EMBL" id="CP011801">
    <property type="protein sequence ID" value="ALA58423.1"/>
    <property type="molecule type" value="Genomic_DNA"/>
</dbReference>
<dbReference type="STRING" id="42253.NITMOv2_2006"/>
<dbReference type="CDD" id="cd09159">
    <property type="entry name" value="PLDc_ybhO_like_2"/>
    <property type="match status" value="1"/>
</dbReference>
<dbReference type="GO" id="GO:0016020">
    <property type="term" value="C:membrane"/>
    <property type="evidence" value="ECO:0007669"/>
    <property type="project" value="TreeGrafter"/>
</dbReference>
<dbReference type="InterPro" id="IPR025202">
    <property type="entry name" value="PLD-like_dom"/>
</dbReference>
<dbReference type="PANTHER" id="PTHR21248">
    <property type="entry name" value="CARDIOLIPIN SYNTHASE"/>
    <property type="match status" value="1"/>
</dbReference>
<dbReference type="Gene3D" id="3.30.870.10">
    <property type="entry name" value="Endonuclease Chain A"/>
    <property type="match status" value="2"/>
</dbReference>
<dbReference type="RefSeq" id="WP_053379591.1">
    <property type="nucleotide sequence ID" value="NZ_CP011801.1"/>
</dbReference>
<dbReference type="KEGG" id="nmv:NITMOv2_2006"/>
<dbReference type="PROSITE" id="PS50035">
    <property type="entry name" value="PLD"/>
    <property type="match status" value="2"/>
</dbReference>
<dbReference type="PANTHER" id="PTHR21248:SF22">
    <property type="entry name" value="PHOSPHOLIPASE D"/>
    <property type="match status" value="1"/>
</dbReference>
<reference evidence="2 3" key="1">
    <citation type="journal article" date="2015" name="Proc. Natl. Acad. Sci. U.S.A.">
        <title>Expanded metabolic versatility of ubiquitous nitrite-oxidizing bacteria from the genus Nitrospira.</title>
        <authorList>
            <person name="Koch H."/>
            <person name="Lucker S."/>
            <person name="Albertsen M."/>
            <person name="Kitzinger K."/>
            <person name="Herbold C."/>
            <person name="Spieck E."/>
            <person name="Nielsen P.H."/>
            <person name="Wagner M."/>
            <person name="Daims H."/>
        </authorList>
    </citation>
    <scope>NUCLEOTIDE SEQUENCE [LARGE SCALE GENOMIC DNA]</scope>
    <source>
        <strain evidence="2 3">NSP M-1</strain>
    </source>
</reference>
<protein>
    <submittedName>
        <fullName evidence="2">Phospholipase D Active site motif family protein</fullName>
    </submittedName>
</protein>
<feature type="domain" description="PLD phosphodiesterase" evidence="1">
    <location>
        <begin position="166"/>
        <end position="193"/>
    </location>
</feature>
<sequence length="436" mass="48287">MNGAAIILGADLKGKPKADAWVVGLVAALFAACADTPPPLTLPDLSIGEPAFMTTMQAFSGAPISGDNRVDILLNGQETFPALLEAVRSAQKTVTFETYIFREGAIADDLVGAFVDRCRAGVRVSILLDAHGAADVPARDVRRLREAGCAIVPDFRPLRIWDFERSNNRNHRRILVADGRVGITGGYGIDDAWDGDGRTKGQWRETNVRIEGPVVHDLQAAFLEHWREATGVLLGGADYFAYPPVEVRDRPVRAQVVRSSPMKDDYAIHRMFLQAIRAARKTVYISTPYLFPGDQLTAALLEAVRRGVDVRILVPSVVRSSGVEFITQASQRIGFAPLLEGGVLLNEYEPALLHTKTMVIDGRWATVGSTNFDNRSMAMNDELNLCVYDERIARELEEVFLDDLRHSRPVTRDRLEERPLLGRLLGWLTSPLHDYF</sequence>
<feature type="domain" description="PLD phosphodiesterase" evidence="1">
    <location>
        <begin position="349"/>
        <end position="376"/>
    </location>
</feature>
<dbReference type="GO" id="GO:0008808">
    <property type="term" value="F:cardiolipin synthase activity"/>
    <property type="evidence" value="ECO:0007669"/>
    <property type="project" value="TreeGrafter"/>
</dbReference>
<accession>A0A0K2GBV4</accession>
<proteinExistence type="predicted"/>
<dbReference type="AlphaFoldDB" id="A0A0K2GBV4"/>